<dbReference type="Proteomes" id="UP000219439">
    <property type="component" value="Unassembled WGS sequence"/>
</dbReference>
<dbReference type="AlphaFoldDB" id="A0A285PG21"/>
<keyword evidence="5" id="KW-1185">Reference proteome</keyword>
<reference evidence="4 5" key="1">
    <citation type="submission" date="2017-09" db="EMBL/GenBank/DDBJ databases">
        <authorList>
            <person name="Ehlers B."/>
            <person name="Leendertz F.H."/>
        </authorList>
    </citation>
    <scope>NUCLEOTIDE SEQUENCE [LARGE SCALE GENOMIC DNA]</scope>
    <source>
        <strain evidence="4 5">DSM 18289</strain>
    </source>
</reference>
<dbReference type="InterPro" id="IPR029044">
    <property type="entry name" value="Nucleotide-diphossugar_trans"/>
</dbReference>
<name>A0A285PG21_9HYPH</name>
<dbReference type="Gene3D" id="3.90.550.10">
    <property type="entry name" value="Spore Coat Polysaccharide Biosynthesis Protein SpsA, Chain A"/>
    <property type="match status" value="1"/>
</dbReference>
<dbReference type="RefSeq" id="WP_210200940.1">
    <property type="nucleotide sequence ID" value="NZ_OBEL01000005.1"/>
</dbReference>
<gene>
    <name evidence="4" type="ORF">SAMN06265368_3758</name>
</gene>
<dbReference type="InterPro" id="IPR050065">
    <property type="entry name" value="GlmU-like"/>
</dbReference>
<proteinExistence type="predicted"/>
<keyword evidence="2 4" id="KW-0548">Nucleotidyltransferase</keyword>
<dbReference type="EMBL" id="OBEL01000005">
    <property type="protein sequence ID" value="SNZ20649.1"/>
    <property type="molecule type" value="Genomic_DNA"/>
</dbReference>
<evidence type="ECO:0000313" key="5">
    <source>
        <dbReference type="Proteomes" id="UP000219439"/>
    </source>
</evidence>
<evidence type="ECO:0000259" key="3">
    <source>
        <dbReference type="Pfam" id="PF00483"/>
    </source>
</evidence>
<keyword evidence="1 4" id="KW-0808">Transferase</keyword>
<evidence type="ECO:0000256" key="2">
    <source>
        <dbReference type="ARBA" id="ARBA00022695"/>
    </source>
</evidence>
<accession>A0A285PG21</accession>
<dbReference type="SUPFAM" id="SSF53448">
    <property type="entry name" value="Nucleotide-diphospho-sugar transferases"/>
    <property type="match status" value="1"/>
</dbReference>
<dbReference type="GO" id="GO:0016779">
    <property type="term" value="F:nucleotidyltransferase activity"/>
    <property type="evidence" value="ECO:0007669"/>
    <property type="project" value="UniProtKB-KW"/>
</dbReference>
<protein>
    <submittedName>
        <fullName evidence="4">MurNAc alpha-1-phosphate uridylyltransferase</fullName>
    </submittedName>
</protein>
<organism evidence="4 5">
    <name type="scientific">Cohaesibacter gelatinilyticus</name>
    <dbReference type="NCBI Taxonomy" id="372072"/>
    <lineage>
        <taxon>Bacteria</taxon>
        <taxon>Pseudomonadati</taxon>
        <taxon>Pseudomonadota</taxon>
        <taxon>Alphaproteobacteria</taxon>
        <taxon>Hyphomicrobiales</taxon>
        <taxon>Cohaesibacteraceae</taxon>
    </lineage>
</organism>
<dbReference type="Pfam" id="PF00483">
    <property type="entry name" value="NTP_transferase"/>
    <property type="match status" value="1"/>
</dbReference>
<evidence type="ECO:0000256" key="1">
    <source>
        <dbReference type="ARBA" id="ARBA00022679"/>
    </source>
</evidence>
<dbReference type="PANTHER" id="PTHR43584:SF8">
    <property type="entry name" value="N-ACETYLMURAMATE ALPHA-1-PHOSPHATE URIDYLYLTRANSFERASE"/>
    <property type="match status" value="1"/>
</dbReference>
<evidence type="ECO:0000313" key="4">
    <source>
        <dbReference type="EMBL" id="SNZ20649.1"/>
    </source>
</evidence>
<dbReference type="InterPro" id="IPR005835">
    <property type="entry name" value="NTP_transferase_dom"/>
</dbReference>
<dbReference type="PANTHER" id="PTHR43584">
    <property type="entry name" value="NUCLEOTIDYL TRANSFERASE"/>
    <property type="match status" value="1"/>
</dbReference>
<dbReference type="CDD" id="cd06422">
    <property type="entry name" value="NTP_transferase_like_1"/>
    <property type="match status" value="1"/>
</dbReference>
<feature type="domain" description="Nucleotidyl transferase" evidence="3">
    <location>
        <begin position="17"/>
        <end position="132"/>
    </location>
</feature>
<sequence>MTNNEHFKAPLGAPKTGMILAAGRGTRMRPLSAITPKPLIPVAGQALIDRALDKLRIAGVERTIVNVHYLADLVEVHAKRSAQCEIIISDERDVLLETGGGITKALPSLGQDPFYLLNSDSFWMEGVANNLSLLSDHWDDDKMDALLLLAPTVSAIGYEGKGDFKMDKDGRLSRRDARTISPFVYSGAAILHPRLFKKAPDGAHSLNVQFDQAIKEERLFGLSMDGIWLHVGEPCAIDQAEKAIQNSTHMGLI</sequence>